<feature type="non-terminal residue" evidence="1">
    <location>
        <position position="58"/>
    </location>
</feature>
<protein>
    <submittedName>
        <fullName evidence="1">Uncharacterized protein</fullName>
    </submittedName>
</protein>
<organism evidence="1">
    <name type="scientific">Lepeophtheirus salmonis</name>
    <name type="common">Salmon louse</name>
    <name type="synonym">Caligus salmonis</name>
    <dbReference type="NCBI Taxonomy" id="72036"/>
    <lineage>
        <taxon>Eukaryota</taxon>
        <taxon>Metazoa</taxon>
        <taxon>Ecdysozoa</taxon>
        <taxon>Arthropoda</taxon>
        <taxon>Crustacea</taxon>
        <taxon>Multicrustacea</taxon>
        <taxon>Hexanauplia</taxon>
        <taxon>Copepoda</taxon>
        <taxon>Siphonostomatoida</taxon>
        <taxon>Caligidae</taxon>
        <taxon>Lepeophtheirus</taxon>
    </lineage>
</organism>
<accession>A0A0K2UHM9</accession>
<proteinExistence type="predicted"/>
<evidence type="ECO:0000313" key="1">
    <source>
        <dbReference type="EMBL" id="CDW37585.1"/>
    </source>
</evidence>
<dbReference type="AlphaFoldDB" id="A0A0K2UHM9"/>
<sequence>VQARKLKSLNIFISPIQIQYKKRDGFRNPSHVGSFSFQIRFISNRVTSLESNFPSPVL</sequence>
<feature type="non-terminal residue" evidence="1">
    <location>
        <position position="1"/>
    </location>
</feature>
<dbReference type="EMBL" id="HACA01020224">
    <property type="protein sequence ID" value="CDW37585.1"/>
    <property type="molecule type" value="Transcribed_RNA"/>
</dbReference>
<reference evidence="1" key="1">
    <citation type="submission" date="2014-05" db="EMBL/GenBank/DDBJ databases">
        <authorList>
            <person name="Chronopoulou M."/>
        </authorList>
    </citation>
    <scope>NUCLEOTIDE SEQUENCE</scope>
    <source>
        <tissue evidence="1">Whole organism</tissue>
    </source>
</reference>
<name>A0A0K2UHM9_LEPSM</name>